<dbReference type="Pfam" id="PF08448">
    <property type="entry name" value="PAS_4"/>
    <property type="match status" value="1"/>
</dbReference>
<dbReference type="CDD" id="cd00130">
    <property type="entry name" value="PAS"/>
    <property type="match status" value="1"/>
</dbReference>
<dbReference type="PROSITE" id="PS50112">
    <property type="entry name" value="PAS"/>
    <property type="match status" value="1"/>
</dbReference>
<dbReference type="InterPro" id="IPR001789">
    <property type="entry name" value="Sig_transdc_resp-reg_receiver"/>
</dbReference>
<dbReference type="NCBIfam" id="TIGR00229">
    <property type="entry name" value="sensory_box"/>
    <property type="match status" value="1"/>
</dbReference>
<feature type="domain" description="PAS" evidence="8">
    <location>
        <begin position="398"/>
        <end position="449"/>
    </location>
</feature>
<dbReference type="EC" id="2.7.13.3" evidence="2"/>
<dbReference type="SMART" id="SM00388">
    <property type="entry name" value="HisKA"/>
    <property type="match status" value="1"/>
</dbReference>
<feature type="domain" description="Histidine kinase" evidence="6">
    <location>
        <begin position="535"/>
        <end position="758"/>
    </location>
</feature>
<dbReference type="InterPro" id="IPR028082">
    <property type="entry name" value="Peripla_BP_I"/>
</dbReference>
<dbReference type="InterPro" id="IPR000014">
    <property type="entry name" value="PAS"/>
</dbReference>
<dbReference type="InterPro" id="IPR004358">
    <property type="entry name" value="Sig_transdc_His_kin-like_C"/>
</dbReference>
<keyword evidence="11" id="KW-1185">Reference proteome</keyword>
<dbReference type="Pfam" id="PF13407">
    <property type="entry name" value="Peripla_BP_4"/>
    <property type="match status" value="1"/>
</dbReference>
<evidence type="ECO:0000256" key="1">
    <source>
        <dbReference type="ARBA" id="ARBA00000085"/>
    </source>
</evidence>
<dbReference type="CDD" id="cd00082">
    <property type="entry name" value="HisKA"/>
    <property type="match status" value="1"/>
</dbReference>
<evidence type="ECO:0000256" key="3">
    <source>
        <dbReference type="ARBA" id="ARBA00022553"/>
    </source>
</evidence>
<feature type="coiled-coil region" evidence="5">
    <location>
        <begin position="346"/>
        <end position="383"/>
    </location>
</feature>
<dbReference type="PANTHER" id="PTHR43065">
    <property type="entry name" value="SENSOR HISTIDINE KINASE"/>
    <property type="match status" value="1"/>
</dbReference>
<feature type="domain" description="Response regulatory" evidence="7">
    <location>
        <begin position="779"/>
        <end position="897"/>
    </location>
</feature>
<dbReference type="EMBL" id="AP025592">
    <property type="protein sequence ID" value="BDG09525.1"/>
    <property type="molecule type" value="Genomic_DNA"/>
</dbReference>
<dbReference type="Pfam" id="PF00512">
    <property type="entry name" value="HisKA"/>
    <property type="match status" value="1"/>
</dbReference>
<dbReference type="InterPro" id="IPR013656">
    <property type="entry name" value="PAS_4"/>
</dbReference>
<dbReference type="CDD" id="cd00156">
    <property type="entry name" value="REC"/>
    <property type="match status" value="1"/>
</dbReference>
<sequence length="900" mass="98243">MEALTPCPIPRPFGGAGPRPRVALVRGVSEGSFLERYRRGAEEMADDLGIELVTWDARGDPGALPDLVRAAARGGAQALVVDHGQGERLRSAVEEVLAQGVRVVAFDTAIDHPEVPEVEQDDFLIGHVICTRLAQDTAGRAAVIHVTADGFAPLARRERAWEAHRWRHPGLREVARIEANAANAAADAEARVGQALRAHPETTAILALWDEFAEGAVRAVERAGLRGKVRVYSVDVADRDIRRMREPGSPWVATAATDARAIGRLAVRAAAALLAGAPVERHLLLEPRLVTRELLVEQGITGMEALVQALPSLGESRLVWPAWMEALLISRGRILPASRLSPDQLVGQLRRALGSLEARNRELQATAGDLQRARDELQRHAQERSSRLVHAEAKLAQSSRYLEKIVDAVADPVFVKDRQHRLVLVNDALSRLLGRDRADILGRTDYDFLPKAEVDVFWEKDELVFTTGEENVNEEQLTSADGETHVIVTKKTLYADERGDIFIVGIIRDVTEARRLEERLRQSQKMETVGLLAGGVAHDFNNLLTPILGYAPLLLEAMPAEHPDREMVTAIQDAAGRAKDLTRRLLTFSRKQVIEPRVLDLRELVRGAERMLRRTIRESVQIEVALPDQLGKVRADPGQLEQVLLNLAINAQDAMPEGGRLQIEARDVGPGDALAGADQPPGEGAWVLLRVSDTGAGMDPRTLEHVFEPFFTTKELGRGTGLGLSTVYGIVEQHGGSITVQSARGEGTVFRVHLPRVAEEPVPAAPPACARAAGRGTEVVLVVEDDPIVRSLVSRLLRGFGYQVRTAEGGEECLARMGDGATPVDLLLTDVVMPRMNGRELYERLRERRPGLKVLFMSGYASDVIGRHGVEDDGDAVGFLQKPFTAADLAARVRQAIDGG</sequence>
<evidence type="ECO:0000256" key="4">
    <source>
        <dbReference type="PROSITE-ProRule" id="PRU00169"/>
    </source>
</evidence>
<dbReference type="Gene3D" id="3.40.50.2300">
    <property type="match status" value="3"/>
</dbReference>
<dbReference type="SUPFAM" id="SSF55874">
    <property type="entry name" value="ATPase domain of HSP90 chaperone/DNA topoisomerase II/histidine kinase"/>
    <property type="match status" value="1"/>
</dbReference>
<dbReference type="InterPro" id="IPR000700">
    <property type="entry name" value="PAS-assoc_C"/>
</dbReference>
<dbReference type="SUPFAM" id="SSF47384">
    <property type="entry name" value="Homodimeric domain of signal transducing histidine kinase"/>
    <property type="match status" value="1"/>
</dbReference>
<evidence type="ECO:0000256" key="2">
    <source>
        <dbReference type="ARBA" id="ARBA00012438"/>
    </source>
</evidence>
<dbReference type="PROSITE" id="PS50113">
    <property type="entry name" value="PAC"/>
    <property type="match status" value="1"/>
</dbReference>
<dbReference type="InterPro" id="IPR005467">
    <property type="entry name" value="His_kinase_dom"/>
</dbReference>
<evidence type="ECO:0000259" key="9">
    <source>
        <dbReference type="PROSITE" id="PS50113"/>
    </source>
</evidence>
<dbReference type="SUPFAM" id="SSF52172">
    <property type="entry name" value="CheY-like"/>
    <property type="match status" value="1"/>
</dbReference>
<dbReference type="InterPro" id="IPR003661">
    <property type="entry name" value="HisK_dim/P_dom"/>
</dbReference>
<proteinExistence type="predicted"/>
<dbReference type="RefSeq" id="WP_248341804.1">
    <property type="nucleotide sequence ID" value="NZ_AP025592.1"/>
</dbReference>
<dbReference type="SMART" id="SM00387">
    <property type="entry name" value="HATPase_c"/>
    <property type="match status" value="1"/>
</dbReference>
<dbReference type="SUPFAM" id="SSF55785">
    <property type="entry name" value="PYP-like sensor domain (PAS domain)"/>
    <property type="match status" value="1"/>
</dbReference>
<dbReference type="InterPro" id="IPR011006">
    <property type="entry name" value="CheY-like_superfamily"/>
</dbReference>
<accession>A0ABM7XCD1</accession>
<dbReference type="Pfam" id="PF00072">
    <property type="entry name" value="Response_reg"/>
    <property type="match status" value="1"/>
</dbReference>
<dbReference type="InterPro" id="IPR003594">
    <property type="entry name" value="HATPase_dom"/>
</dbReference>
<dbReference type="InterPro" id="IPR036097">
    <property type="entry name" value="HisK_dim/P_sf"/>
</dbReference>
<comment type="catalytic activity">
    <reaction evidence="1">
        <text>ATP + protein L-histidine = ADP + protein N-phospho-L-histidine.</text>
        <dbReference type="EC" id="2.7.13.3"/>
    </reaction>
</comment>
<dbReference type="Gene3D" id="3.30.565.10">
    <property type="entry name" value="Histidine kinase-like ATPase, C-terminal domain"/>
    <property type="match status" value="1"/>
</dbReference>
<dbReference type="InterPro" id="IPR025997">
    <property type="entry name" value="SBP_2_dom"/>
</dbReference>
<protein>
    <recommendedName>
        <fullName evidence="2">histidine kinase</fullName>
        <ecNumber evidence="2">2.7.13.3</ecNumber>
    </recommendedName>
</protein>
<dbReference type="InterPro" id="IPR035965">
    <property type="entry name" value="PAS-like_dom_sf"/>
</dbReference>
<dbReference type="SUPFAM" id="SSF53822">
    <property type="entry name" value="Periplasmic binding protein-like I"/>
    <property type="match status" value="1"/>
</dbReference>
<dbReference type="SMART" id="SM00448">
    <property type="entry name" value="REC"/>
    <property type="match status" value="1"/>
</dbReference>
<dbReference type="Pfam" id="PF02518">
    <property type="entry name" value="HATPase_c"/>
    <property type="match status" value="1"/>
</dbReference>
<dbReference type="Gene3D" id="3.30.450.20">
    <property type="entry name" value="PAS domain"/>
    <property type="match status" value="1"/>
</dbReference>
<evidence type="ECO:0000313" key="11">
    <source>
        <dbReference type="Proteomes" id="UP001162734"/>
    </source>
</evidence>
<keyword evidence="5" id="KW-0175">Coiled coil</keyword>
<evidence type="ECO:0000313" key="10">
    <source>
        <dbReference type="EMBL" id="BDG09525.1"/>
    </source>
</evidence>
<evidence type="ECO:0000259" key="7">
    <source>
        <dbReference type="PROSITE" id="PS50110"/>
    </source>
</evidence>
<evidence type="ECO:0000259" key="6">
    <source>
        <dbReference type="PROSITE" id="PS50109"/>
    </source>
</evidence>
<feature type="modified residue" description="4-aspartylphosphate" evidence="4">
    <location>
        <position position="830"/>
    </location>
</feature>
<dbReference type="InterPro" id="IPR036890">
    <property type="entry name" value="HATPase_C_sf"/>
</dbReference>
<keyword evidence="3 4" id="KW-0597">Phosphoprotein</keyword>
<evidence type="ECO:0000259" key="8">
    <source>
        <dbReference type="PROSITE" id="PS50112"/>
    </source>
</evidence>
<reference evidence="11" key="1">
    <citation type="journal article" date="2022" name="Int. J. Syst. Evol. Microbiol.">
        <title>Anaeromyxobacter oryzae sp. nov., Anaeromyxobacter diazotrophicus sp. nov. and Anaeromyxobacter paludicola sp. nov., isolated from paddy soils.</title>
        <authorList>
            <person name="Itoh H."/>
            <person name="Xu Z."/>
            <person name="Mise K."/>
            <person name="Masuda Y."/>
            <person name="Ushijima N."/>
            <person name="Hayakawa C."/>
            <person name="Shiratori Y."/>
            <person name="Senoo K."/>
        </authorList>
    </citation>
    <scope>NUCLEOTIDE SEQUENCE [LARGE SCALE GENOMIC DNA]</scope>
    <source>
        <strain evidence="11">Red630</strain>
    </source>
</reference>
<dbReference type="Gene3D" id="1.10.287.130">
    <property type="match status" value="1"/>
</dbReference>
<evidence type="ECO:0000256" key="5">
    <source>
        <dbReference type="SAM" id="Coils"/>
    </source>
</evidence>
<feature type="domain" description="PAC" evidence="9">
    <location>
        <begin position="471"/>
        <end position="522"/>
    </location>
</feature>
<gene>
    <name evidence="10" type="ORF">AMPC_26380</name>
</gene>
<organism evidence="10 11">
    <name type="scientific">Anaeromyxobacter paludicola</name>
    <dbReference type="NCBI Taxonomy" id="2918171"/>
    <lineage>
        <taxon>Bacteria</taxon>
        <taxon>Pseudomonadati</taxon>
        <taxon>Myxococcota</taxon>
        <taxon>Myxococcia</taxon>
        <taxon>Myxococcales</taxon>
        <taxon>Cystobacterineae</taxon>
        <taxon>Anaeromyxobacteraceae</taxon>
        <taxon>Anaeromyxobacter</taxon>
    </lineage>
</organism>
<name>A0ABM7XCD1_9BACT</name>
<dbReference type="Proteomes" id="UP001162734">
    <property type="component" value="Chromosome"/>
</dbReference>
<dbReference type="PANTHER" id="PTHR43065:SF42">
    <property type="entry name" value="TWO-COMPONENT SENSOR PPRA"/>
    <property type="match status" value="1"/>
</dbReference>
<dbReference type="SMART" id="SM00091">
    <property type="entry name" value="PAS"/>
    <property type="match status" value="1"/>
</dbReference>
<dbReference type="PRINTS" id="PR00344">
    <property type="entry name" value="BCTRLSENSOR"/>
</dbReference>
<dbReference type="PROSITE" id="PS50109">
    <property type="entry name" value="HIS_KIN"/>
    <property type="match status" value="1"/>
</dbReference>
<dbReference type="PROSITE" id="PS50110">
    <property type="entry name" value="RESPONSE_REGULATORY"/>
    <property type="match status" value="1"/>
</dbReference>